<keyword evidence="11" id="KW-1185">Reference proteome</keyword>
<dbReference type="InterPro" id="IPR014748">
    <property type="entry name" value="Enoyl-CoA_hydra_C"/>
</dbReference>
<dbReference type="InterPro" id="IPR029045">
    <property type="entry name" value="ClpP/crotonase-like_dom_sf"/>
</dbReference>
<evidence type="ECO:0000256" key="6">
    <source>
        <dbReference type="ARBA" id="ARBA00023709"/>
    </source>
</evidence>
<dbReference type="NCBIfam" id="NF006100">
    <property type="entry name" value="PRK08252.1"/>
    <property type="match status" value="1"/>
</dbReference>
<comment type="catalytic activity">
    <reaction evidence="7">
        <text>a 4-saturated-(3S)-3-hydroxyacyl-CoA = a (3E)-enoyl-CoA + H2O</text>
        <dbReference type="Rhea" id="RHEA:20724"/>
        <dbReference type="ChEBI" id="CHEBI:15377"/>
        <dbReference type="ChEBI" id="CHEBI:58521"/>
        <dbReference type="ChEBI" id="CHEBI:137480"/>
        <dbReference type="EC" id="4.2.1.17"/>
    </reaction>
</comment>
<dbReference type="PROSITE" id="PS00166">
    <property type="entry name" value="ENOYL_COA_HYDRATASE"/>
    <property type="match status" value="1"/>
</dbReference>
<evidence type="ECO:0000256" key="9">
    <source>
        <dbReference type="SAM" id="MobiDB-lite"/>
    </source>
</evidence>
<dbReference type="InterPro" id="IPR018376">
    <property type="entry name" value="Enoyl-CoA_hyd/isom_CS"/>
</dbReference>
<evidence type="ECO:0000256" key="2">
    <source>
        <dbReference type="ARBA" id="ARBA00005254"/>
    </source>
</evidence>
<feature type="compositionally biased region" description="Basic and acidic residues" evidence="9">
    <location>
        <begin position="238"/>
        <end position="247"/>
    </location>
</feature>
<evidence type="ECO:0000256" key="4">
    <source>
        <dbReference type="ARBA" id="ARBA00023098"/>
    </source>
</evidence>
<dbReference type="Pfam" id="PF00378">
    <property type="entry name" value="ECH_1"/>
    <property type="match status" value="1"/>
</dbReference>
<reference evidence="10 11" key="1">
    <citation type="submission" date="2024-10" db="EMBL/GenBank/DDBJ databases">
        <title>The Natural Products Discovery Center: Release of the First 8490 Sequenced Strains for Exploring Actinobacteria Biosynthetic Diversity.</title>
        <authorList>
            <person name="Kalkreuter E."/>
            <person name="Kautsar S.A."/>
            <person name="Yang D."/>
            <person name="Bader C.D."/>
            <person name="Teijaro C.N."/>
            <person name="Fluegel L."/>
            <person name="Davis C.M."/>
            <person name="Simpson J.R."/>
            <person name="Lauterbach L."/>
            <person name="Steele A.D."/>
            <person name="Gui C."/>
            <person name="Meng S."/>
            <person name="Li G."/>
            <person name="Viehrig K."/>
            <person name="Ye F."/>
            <person name="Su P."/>
            <person name="Kiefer A.F."/>
            <person name="Nichols A."/>
            <person name="Cepeda A.J."/>
            <person name="Yan W."/>
            <person name="Fan B."/>
            <person name="Jiang Y."/>
            <person name="Adhikari A."/>
            <person name="Zheng C.-J."/>
            <person name="Schuster L."/>
            <person name="Cowan T.M."/>
            <person name="Smanski M.J."/>
            <person name="Chevrette M.G."/>
            <person name="De Carvalho L.P.S."/>
            <person name="Shen B."/>
        </authorList>
    </citation>
    <scope>NUCLEOTIDE SEQUENCE [LARGE SCALE GENOMIC DNA]</scope>
    <source>
        <strain evidence="10 11">NPDC002593</strain>
    </source>
</reference>
<gene>
    <name evidence="10" type="ORF">ACFYXQ_45640</name>
</gene>
<comment type="catalytic activity">
    <reaction evidence="6">
        <text>a (3S)-3-hydroxyacyl-CoA = a (2E)-enoyl-CoA + H2O</text>
        <dbReference type="Rhea" id="RHEA:16105"/>
        <dbReference type="ChEBI" id="CHEBI:15377"/>
        <dbReference type="ChEBI" id="CHEBI:57318"/>
        <dbReference type="ChEBI" id="CHEBI:58856"/>
        <dbReference type="EC" id="4.2.1.17"/>
    </reaction>
</comment>
<name>A0ABW6SIM5_9NOCA</name>
<dbReference type="Gene3D" id="1.10.12.10">
    <property type="entry name" value="Lyase 2-enoyl-coa Hydratase, Chain A, domain 2"/>
    <property type="match status" value="1"/>
</dbReference>
<dbReference type="EMBL" id="JBIAQY010000036">
    <property type="protein sequence ID" value="MFF3575044.1"/>
    <property type="molecule type" value="Genomic_DNA"/>
</dbReference>
<comment type="similarity">
    <text evidence="2 8">Belongs to the enoyl-CoA hydratase/isomerase family.</text>
</comment>
<dbReference type="CDD" id="cd06558">
    <property type="entry name" value="crotonase-like"/>
    <property type="match status" value="1"/>
</dbReference>
<proteinExistence type="inferred from homology"/>
<dbReference type="SUPFAM" id="SSF52096">
    <property type="entry name" value="ClpP/crotonase"/>
    <property type="match status" value="1"/>
</dbReference>
<comment type="caution">
    <text evidence="10">The sequence shown here is derived from an EMBL/GenBank/DDBJ whole genome shotgun (WGS) entry which is preliminary data.</text>
</comment>
<organism evidence="10 11">
    <name type="scientific">Nocardia jiangxiensis</name>
    <dbReference type="NCBI Taxonomy" id="282685"/>
    <lineage>
        <taxon>Bacteria</taxon>
        <taxon>Bacillati</taxon>
        <taxon>Actinomycetota</taxon>
        <taxon>Actinomycetes</taxon>
        <taxon>Mycobacteriales</taxon>
        <taxon>Nocardiaceae</taxon>
        <taxon>Nocardia</taxon>
    </lineage>
</organism>
<accession>A0ABW6SIM5</accession>
<comment type="function">
    <text evidence="1">Could possibly oxidize fatty acids using specific components.</text>
</comment>
<sequence>MTTPSTEHTPNAGALTTPLLEERRGHVLILTINRPEARNAINKSVAEALGRALAEADSDPNTRAIIVTGAGTKAFCAGADLKALARGEGIGSDGPWGFAGYVRHAVSVPTIAAVNGFALGGGTEIALASDLLVASDTATFGLPEVTRGVIAGAGGAFRLAAQIAPKIALELALTGEHITAARALELGLANRVVPADELLETALEIAERISANAPLAVRATKRIARAISDGSYETEAHSWTRTKHEAHGVMSSEDSSEGVRAFAEKRSPIWAGK</sequence>
<evidence type="ECO:0000313" key="10">
    <source>
        <dbReference type="EMBL" id="MFF3575044.1"/>
    </source>
</evidence>
<dbReference type="Gene3D" id="3.90.226.10">
    <property type="entry name" value="2-enoyl-CoA Hydratase, Chain A, domain 1"/>
    <property type="match status" value="1"/>
</dbReference>
<dbReference type="PANTHER" id="PTHR11941">
    <property type="entry name" value="ENOYL-COA HYDRATASE-RELATED"/>
    <property type="match status" value="1"/>
</dbReference>
<evidence type="ECO:0000256" key="7">
    <source>
        <dbReference type="ARBA" id="ARBA00023717"/>
    </source>
</evidence>
<evidence type="ECO:0000256" key="5">
    <source>
        <dbReference type="ARBA" id="ARBA00023239"/>
    </source>
</evidence>
<evidence type="ECO:0000256" key="3">
    <source>
        <dbReference type="ARBA" id="ARBA00022832"/>
    </source>
</evidence>
<keyword evidence="5" id="KW-0456">Lyase</keyword>
<evidence type="ECO:0000313" key="11">
    <source>
        <dbReference type="Proteomes" id="UP001601992"/>
    </source>
</evidence>
<keyword evidence="3" id="KW-0276">Fatty acid metabolism</keyword>
<feature type="region of interest" description="Disordered" evidence="9">
    <location>
        <begin position="238"/>
        <end position="257"/>
    </location>
</feature>
<evidence type="ECO:0000256" key="1">
    <source>
        <dbReference type="ARBA" id="ARBA00002994"/>
    </source>
</evidence>
<dbReference type="InterPro" id="IPR001753">
    <property type="entry name" value="Enoyl-CoA_hydra/iso"/>
</dbReference>
<dbReference type="PANTHER" id="PTHR11941:SF169">
    <property type="entry name" value="(7AS)-7A-METHYL-1,5-DIOXO-2,3,5,6,7,7A-HEXAHYDRO-1H-INDENE-CARBOXYL-COA HYDROLASE"/>
    <property type="match status" value="1"/>
</dbReference>
<evidence type="ECO:0000256" key="8">
    <source>
        <dbReference type="RuleBase" id="RU003707"/>
    </source>
</evidence>
<protein>
    <submittedName>
        <fullName evidence="10">Crotonase/enoyl-CoA hydratase family protein</fullName>
    </submittedName>
</protein>
<keyword evidence="4" id="KW-0443">Lipid metabolism</keyword>
<dbReference type="Proteomes" id="UP001601992">
    <property type="component" value="Unassembled WGS sequence"/>
</dbReference>
<dbReference type="RefSeq" id="WP_040829963.1">
    <property type="nucleotide sequence ID" value="NZ_JBIAQY010000036.1"/>
</dbReference>